<evidence type="ECO:0000256" key="1">
    <source>
        <dbReference type="SAM" id="Coils"/>
    </source>
</evidence>
<feature type="compositionally biased region" description="Polar residues" evidence="2">
    <location>
        <begin position="218"/>
        <end position="227"/>
    </location>
</feature>
<dbReference type="OrthoDB" id="2138242at2759"/>
<keyword evidence="1" id="KW-0175">Coiled coil</keyword>
<feature type="region of interest" description="Disordered" evidence="2">
    <location>
        <begin position="1"/>
        <end position="175"/>
    </location>
</feature>
<feature type="compositionally biased region" description="Polar residues" evidence="2">
    <location>
        <begin position="22"/>
        <end position="46"/>
    </location>
</feature>
<evidence type="ECO:0000256" key="2">
    <source>
        <dbReference type="SAM" id="MobiDB-lite"/>
    </source>
</evidence>
<dbReference type="VEuPathDB" id="FungiDB:PLEOSDRAFT_1067031"/>
<reference evidence="4" key="1">
    <citation type="journal article" date="2014" name="Proc. Natl. Acad. Sci. U.S.A.">
        <title>Extensive sampling of basidiomycete genomes demonstrates inadequacy of the white-rot/brown-rot paradigm for wood decay fungi.</title>
        <authorList>
            <person name="Riley R."/>
            <person name="Salamov A.A."/>
            <person name="Brown D.W."/>
            <person name="Nagy L.G."/>
            <person name="Floudas D."/>
            <person name="Held B.W."/>
            <person name="Levasseur A."/>
            <person name="Lombard V."/>
            <person name="Morin E."/>
            <person name="Otillar R."/>
            <person name="Lindquist E.A."/>
            <person name="Sun H."/>
            <person name="LaButti K.M."/>
            <person name="Schmutz J."/>
            <person name="Jabbour D."/>
            <person name="Luo H."/>
            <person name="Baker S.E."/>
            <person name="Pisabarro A.G."/>
            <person name="Walton J.D."/>
            <person name="Blanchette R.A."/>
            <person name="Henrissat B."/>
            <person name="Martin F."/>
            <person name="Cullen D."/>
            <person name="Hibbett D.S."/>
            <person name="Grigoriev I.V."/>
        </authorList>
    </citation>
    <scope>NUCLEOTIDE SEQUENCE [LARGE SCALE GENOMIC DNA]</scope>
    <source>
        <strain evidence="4">PC15</strain>
    </source>
</reference>
<feature type="compositionally biased region" description="Basic and acidic residues" evidence="2">
    <location>
        <begin position="563"/>
        <end position="577"/>
    </location>
</feature>
<evidence type="ECO:0000313" key="3">
    <source>
        <dbReference type="EMBL" id="KDQ26050.1"/>
    </source>
</evidence>
<sequence length="709" mass="76136">MSFHNASVATHAPQSLPPFAQAFSNTNLGNISSGGNSLPPIQSNANENRRVASPSNRSRPPSEEAPGSRVAGKKRARADITSPERDDQLSDSERHSPHIVQIKEEQEQESLHASPKAGSRHPPDPANIPPPSSLQPSPSKRRRAATLSGAPHALNLNTDLRLHTDQTNSTPISPVVRGFTIRDDPAAIEQVRSSISISQQQKALIEQRRGSVAGILSPGTSRGTPPQTAGEERTAQKSSVPQRTRRSPNPVLNVPVTRRAINRPPSPNSIVVPSQQPQQAPGVNTLGPPPISFARRRAGFLGGKRKPADIVISPREAHTQEQFAPAIQSAPPIPQAGGQAALYSGRFPMTLPRLPSVASGGDSGRKVGSGIVPPTPTRLAMQQRMASGAGAAAHPIPAFTGRSPPVPSVAISSTLVPPTPSALQYPGYSGDKSAFLAPFEMFYDALNDSKQLKNWLAEQLAKSNSLMQGLAQQQERLNETVEALVERRTGGMKSEMASLRRRVDELEDMLRDGIHDRADTGDVNKGLRNGAATESYAFPPGPSSERARPDAPMRNVESQGWGPDKERDRDYREEIERGTNSPASFDARRHSTSAARLDPPRSHHQSEIAPPSTSPQMSRLAVPSPPQAFREGPGRGPSPLGRVSNSAGQRNSGERPSLNRQPSSSRLGSHRPTFQQPSTEPTAEGRQGVVEGTRKGENRDRPESSMDET</sequence>
<feature type="region of interest" description="Disordered" evidence="2">
    <location>
        <begin position="516"/>
        <end position="709"/>
    </location>
</feature>
<accession>A0A067NGE1</accession>
<protein>
    <submittedName>
        <fullName evidence="3">Uncharacterized protein</fullName>
    </submittedName>
</protein>
<dbReference type="HOGENOM" id="CLU_015636_0_0_1"/>
<feature type="compositionally biased region" description="Pro residues" evidence="2">
    <location>
        <begin position="124"/>
        <end position="133"/>
    </location>
</feature>
<feature type="compositionally biased region" description="Polar residues" evidence="2">
    <location>
        <begin position="268"/>
        <end position="282"/>
    </location>
</feature>
<organism evidence="3 4">
    <name type="scientific">Pleurotus ostreatus (strain PC15)</name>
    <name type="common">Oyster mushroom</name>
    <dbReference type="NCBI Taxonomy" id="1137138"/>
    <lineage>
        <taxon>Eukaryota</taxon>
        <taxon>Fungi</taxon>
        <taxon>Dikarya</taxon>
        <taxon>Basidiomycota</taxon>
        <taxon>Agaricomycotina</taxon>
        <taxon>Agaricomycetes</taxon>
        <taxon>Agaricomycetidae</taxon>
        <taxon>Agaricales</taxon>
        <taxon>Pleurotineae</taxon>
        <taxon>Pleurotaceae</taxon>
        <taxon>Pleurotus</taxon>
    </lineage>
</organism>
<proteinExistence type="predicted"/>
<feature type="coiled-coil region" evidence="1">
    <location>
        <begin position="467"/>
        <end position="516"/>
    </location>
</feature>
<dbReference type="Proteomes" id="UP000027073">
    <property type="component" value="Unassembled WGS sequence"/>
</dbReference>
<feature type="compositionally biased region" description="Polar residues" evidence="2">
    <location>
        <begin position="658"/>
        <end position="681"/>
    </location>
</feature>
<feature type="region of interest" description="Disordered" evidence="2">
    <location>
        <begin position="210"/>
        <end position="289"/>
    </location>
</feature>
<dbReference type="EMBL" id="KL198010">
    <property type="protein sequence ID" value="KDQ26050.1"/>
    <property type="molecule type" value="Genomic_DNA"/>
</dbReference>
<feature type="compositionally biased region" description="Basic and acidic residues" evidence="2">
    <location>
        <begin position="82"/>
        <end position="105"/>
    </location>
</feature>
<dbReference type="InParanoid" id="A0A067NGE1"/>
<name>A0A067NGE1_PLEO1</name>
<feature type="compositionally biased region" description="Basic and acidic residues" evidence="2">
    <location>
        <begin position="692"/>
        <end position="709"/>
    </location>
</feature>
<evidence type="ECO:0000313" key="4">
    <source>
        <dbReference type="Proteomes" id="UP000027073"/>
    </source>
</evidence>
<dbReference type="AlphaFoldDB" id="A0A067NGE1"/>
<gene>
    <name evidence="3" type="ORF">PLEOSDRAFT_1067031</name>
</gene>